<organism evidence="2 3">
    <name type="scientific">Mikania micrantha</name>
    <name type="common">bitter vine</name>
    <dbReference type="NCBI Taxonomy" id="192012"/>
    <lineage>
        <taxon>Eukaryota</taxon>
        <taxon>Viridiplantae</taxon>
        <taxon>Streptophyta</taxon>
        <taxon>Embryophyta</taxon>
        <taxon>Tracheophyta</taxon>
        <taxon>Spermatophyta</taxon>
        <taxon>Magnoliopsida</taxon>
        <taxon>eudicotyledons</taxon>
        <taxon>Gunneridae</taxon>
        <taxon>Pentapetalae</taxon>
        <taxon>asterids</taxon>
        <taxon>campanulids</taxon>
        <taxon>Asterales</taxon>
        <taxon>Asteraceae</taxon>
        <taxon>Asteroideae</taxon>
        <taxon>Heliantheae alliance</taxon>
        <taxon>Eupatorieae</taxon>
        <taxon>Mikania</taxon>
    </lineage>
</organism>
<evidence type="ECO:0000313" key="2">
    <source>
        <dbReference type="EMBL" id="KAD2805337.1"/>
    </source>
</evidence>
<gene>
    <name evidence="2" type="ORF">E3N88_38714</name>
</gene>
<name>A0A5N6LUU4_9ASTR</name>
<proteinExistence type="predicted"/>
<evidence type="ECO:0000256" key="1">
    <source>
        <dbReference type="SAM" id="Phobius"/>
    </source>
</evidence>
<keyword evidence="1" id="KW-1133">Transmembrane helix</keyword>
<evidence type="ECO:0000313" key="3">
    <source>
        <dbReference type="Proteomes" id="UP000326396"/>
    </source>
</evidence>
<dbReference type="EMBL" id="SZYD01000018">
    <property type="protein sequence ID" value="KAD2805337.1"/>
    <property type="molecule type" value="Genomic_DNA"/>
</dbReference>
<reference evidence="2 3" key="1">
    <citation type="submission" date="2019-05" db="EMBL/GenBank/DDBJ databases">
        <title>Mikania micrantha, genome provides insights into the molecular mechanism of rapid growth.</title>
        <authorList>
            <person name="Liu B."/>
        </authorList>
    </citation>
    <scope>NUCLEOTIDE SEQUENCE [LARGE SCALE GENOMIC DNA]</scope>
    <source>
        <strain evidence="2">NLD-2019</strain>
        <tissue evidence="2">Leaf</tissue>
    </source>
</reference>
<dbReference type="AlphaFoldDB" id="A0A5N6LUU4"/>
<feature type="transmembrane region" description="Helical" evidence="1">
    <location>
        <begin position="61"/>
        <end position="84"/>
    </location>
</feature>
<keyword evidence="3" id="KW-1185">Reference proteome</keyword>
<dbReference type="Proteomes" id="UP000326396">
    <property type="component" value="Linkage Group LG8"/>
</dbReference>
<comment type="caution">
    <text evidence="2">The sequence shown here is derived from an EMBL/GenBank/DDBJ whole genome shotgun (WGS) entry which is preliminary data.</text>
</comment>
<keyword evidence="1" id="KW-0472">Membrane</keyword>
<protein>
    <submittedName>
        <fullName evidence="2">Uncharacterized protein</fullName>
    </submittedName>
</protein>
<sequence length="108" mass="12098">MSRSLLGLPRSHFWAGRDPNWNPHWRRISVLGDRKGELLLHVRNSGILATMTPQEAAGSNIVGLIVLRFNLFAWGGIALTMVTFRWGLVDQFTEGGPSRKGNKEKAKM</sequence>
<accession>A0A5N6LUU4</accession>
<keyword evidence="1" id="KW-0812">Transmembrane</keyword>